<feature type="region of interest" description="Disordered" evidence="5">
    <location>
        <begin position="1"/>
        <end position="26"/>
    </location>
</feature>
<dbReference type="InterPro" id="IPR007267">
    <property type="entry name" value="GtrA_DPMS_TM"/>
</dbReference>
<evidence type="ECO:0000259" key="7">
    <source>
        <dbReference type="Pfam" id="PF04138"/>
    </source>
</evidence>
<evidence type="ECO:0000256" key="2">
    <source>
        <dbReference type="ARBA" id="ARBA00022692"/>
    </source>
</evidence>
<dbReference type="AlphaFoldDB" id="A0A1H3CUZ1"/>
<feature type="transmembrane region" description="Helical" evidence="6">
    <location>
        <begin position="43"/>
        <end position="61"/>
    </location>
</feature>
<keyword evidence="2 6" id="KW-0812">Transmembrane</keyword>
<accession>A0A1H3CUZ1</accession>
<feature type="transmembrane region" description="Helical" evidence="6">
    <location>
        <begin position="109"/>
        <end position="129"/>
    </location>
</feature>
<organism evidence="8 9">
    <name type="scientific">Albimonas donghaensis</name>
    <dbReference type="NCBI Taxonomy" id="356660"/>
    <lineage>
        <taxon>Bacteria</taxon>
        <taxon>Pseudomonadati</taxon>
        <taxon>Pseudomonadota</taxon>
        <taxon>Alphaproteobacteria</taxon>
        <taxon>Rhodobacterales</taxon>
        <taxon>Paracoccaceae</taxon>
        <taxon>Albimonas</taxon>
    </lineage>
</organism>
<dbReference type="RefSeq" id="WP_245710615.1">
    <property type="nucleotide sequence ID" value="NZ_FNMZ01000007.1"/>
</dbReference>
<comment type="subcellular location">
    <subcellularLocation>
        <location evidence="1">Membrane</location>
        <topology evidence="1">Multi-pass membrane protein</topology>
    </subcellularLocation>
</comment>
<proteinExistence type="predicted"/>
<feature type="compositionally biased region" description="Basic and acidic residues" evidence="5">
    <location>
        <begin position="10"/>
        <end position="19"/>
    </location>
</feature>
<keyword evidence="4 6" id="KW-0472">Membrane</keyword>
<dbReference type="GO" id="GO:0016020">
    <property type="term" value="C:membrane"/>
    <property type="evidence" value="ECO:0007669"/>
    <property type="project" value="UniProtKB-SubCell"/>
</dbReference>
<dbReference type="NCBIfam" id="NF037976">
    <property type="entry name" value="gtrA_1"/>
    <property type="match status" value="1"/>
</dbReference>
<evidence type="ECO:0000256" key="1">
    <source>
        <dbReference type="ARBA" id="ARBA00004141"/>
    </source>
</evidence>
<keyword evidence="3 6" id="KW-1133">Transmembrane helix</keyword>
<gene>
    <name evidence="8" type="ORF">SAMN05444336_1073</name>
</gene>
<dbReference type="Pfam" id="PF04138">
    <property type="entry name" value="GtrA_DPMS_TM"/>
    <property type="match status" value="1"/>
</dbReference>
<evidence type="ECO:0000313" key="9">
    <source>
        <dbReference type="Proteomes" id="UP000199118"/>
    </source>
</evidence>
<evidence type="ECO:0000313" key="8">
    <source>
        <dbReference type="EMBL" id="SDX57971.1"/>
    </source>
</evidence>
<dbReference type="STRING" id="356660.SAMN05444336_1073"/>
<feature type="domain" description="GtrA/DPMS transmembrane" evidence="7">
    <location>
        <begin position="110"/>
        <end position="204"/>
    </location>
</feature>
<reference evidence="8 9" key="1">
    <citation type="submission" date="2016-10" db="EMBL/GenBank/DDBJ databases">
        <authorList>
            <person name="de Groot N.N."/>
        </authorList>
    </citation>
    <scope>NUCLEOTIDE SEQUENCE [LARGE SCALE GENOMIC DNA]</scope>
    <source>
        <strain evidence="8 9">DSM 17890</strain>
    </source>
</reference>
<dbReference type="Proteomes" id="UP000199118">
    <property type="component" value="Unassembled WGS sequence"/>
</dbReference>
<dbReference type="EMBL" id="FNMZ01000007">
    <property type="protein sequence ID" value="SDX57971.1"/>
    <property type="molecule type" value="Genomic_DNA"/>
</dbReference>
<name>A0A1H3CUZ1_9RHOB</name>
<evidence type="ECO:0000256" key="3">
    <source>
        <dbReference type="ARBA" id="ARBA00022989"/>
    </source>
</evidence>
<protein>
    <submittedName>
        <fullName evidence="8">GtrA-like protein</fullName>
    </submittedName>
</protein>
<sequence length="214" mass="23026">MTKPGGALMRAREVDERPGAARPMPDYAPGGLRAPRRLTGREIAVRYAGFALLAMLCNLGVQRLALAALGRGEPVAFGWAPDMLDWFLHDVLAVVRAGGGWRAELSGPLALSIAIACGTGAGLVLKYLLDKRWIFHDRSTGAAAHARRFGLYTLIGLLTTTLFWGAEALAWSIWGTSLARETGAALGLVVGYVVKYRLDRRFVFTPSDATGTSR</sequence>
<dbReference type="GO" id="GO:0000271">
    <property type="term" value="P:polysaccharide biosynthetic process"/>
    <property type="evidence" value="ECO:0007669"/>
    <property type="project" value="InterPro"/>
</dbReference>
<evidence type="ECO:0000256" key="5">
    <source>
        <dbReference type="SAM" id="MobiDB-lite"/>
    </source>
</evidence>
<keyword evidence="9" id="KW-1185">Reference proteome</keyword>
<feature type="transmembrane region" description="Helical" evidence="6">
    <location>
        <begin position="149"/>
        <end position="166"/>
    </location>
</feature>
<feature type="transmembrane region" description="Helical" evidence="6">
    <location>
        <begin position="172"/>
        <end position="194"/>
    </location>
</feature>
<evidence type="ECO:0000256" key="6">
    <source>
        <dbReference type="SAM" id="Phobius"/>
    </source>
</evidence>
<evidence type="ECO:0000256" key="4">
    <source>
        <dbReference type="ARBA" id="ARBA00023136"/>
    </source>
</evidence>